<dbReference type="Pfam" id="PF00005">
    <property type="entry name" value="ABC_tran"/>
    <property type="match status" value="1"/>
</dbReference>
<keyword evidence="8 9" id="KW-0472">Membrane</keyword>
<keyword evidence="3" id="KW-1003">Cell membrane</keyword>
<keyword evidence="2" id="KW-0813">Transport</keyword>
<keyword evidence="7 9" id="KW-1133">Transmembrane helix</keyword>
<organism evidence="12 13">
    <name type="scientific">Methanobrevibacter thaueri</name>
    <dbReference type="NCBI Taxonomy" id="190975"/>
    <lineage>
        <taxon>Archaea</taxon>
        <taxon>Methanobacteriati</taxon>
        <taxon>Methanobacteriota</taxon>
        <taxon>Methanomada group</taxon>
        <taxon>Methanobacteria</taxon>
        <taxon>Methanobacteriales</taxon>
        <taxon>Methanobacteriaceae</taxon>
        <taxon>Methanobrevibacter</taxon>
    </lineage>
</organism>
<dbReference type="CDD" id="cd03254">
    <property type="entry name" value="ABCC_Glucan_exporter_like"/>
    <property type="match status" value="1"/>
</dbReference>
<dbReference type="PANTHER" id="PTHR43394">
    <property type="entry name" value="ATP-DEPENDENT PERMEASE MDL1, MITOCHONDRIAL"/>
    <property type="match status" value="1"/>
</dbReference>
<feature type="transmembrane region" description="Helical" evidence="9">
    <location>
        <begin position="272"/>
        <end position="293"/>
    </location>
</feature>
<evidence type="ECO:0000256" key="5">
    <source>
        <dbReference type="ARBA" id="ARBA00022741"/>
    </source>
</evidence>
<dbReference type="RefSeq" id="WP_303739070.1">
    <property type="nucleotide sequence ID" value="NZ_SUTK01000023.1"/>
</dbReference>
<feature type="transmembrane region" description="Helical" evidence="9">
    <location>
        <begin position="35"/>
        <end position="56"/>
    </location>
</feature>
<feature type="domain" description="ABC transporter" evidence="10">
    <location>
        <begin position="360"/>
        <end position="594"/>
    </location>
</feature>
<dbReference type="Proteomes" id="UP000783037">
    <property type="component" value="Unassembled WGS sequence"/>
</dbReference>
<evidence type="ECO:0000256" key="8">
    <source>
        <dbReference type="ARBA" id="ARBA00023136"/>
    </source>
</evidence>
<evidence type="ECO:0000259" key="10">
    <source>
        <dbReference type="PROSITE" id="PS50893"/>
    </source>
</evidence>
<evidence type="ECO:0000256" key="1">
    <source>
        <dbReference type="ARBA" id="ARBA00004651"/>
    </source>
</evidence>
<dbReference type="PROSITE" id="PS50929">
    <property type="entry name" value="ABC_TM1F"/>
    <property type="match status" value="1"/>
</dbReference>
<dbReference type="PANTHER" id="PTHR43394:SF1">
    <property type="entry name" value="ATP-BINDING CASSETTE SUB-FAMILY B MEMBER 10, MITOCHONDRIAL"/>
    <property type="match status" value="1"/>
</dbReference>
<comment type="subcellular location">
    <subcellularLocation>
        <location evidence="1">Cell membrane</location>
        <topology evidence="1">Multi-pass membrane protein</topology>
    </subcellularLocation>
</comment>
<protein>
    <submittedName>
        <fullName evidence="12">ABC transporter ATP-binding protein</fullName>
    </submittedName>
</protein>
<dbReference type="AlphaFoldDB" id="A0A8T3V5W0"/>
<keyword evidence="6 12" id="KW-0067">ATP-binding</keyword>
<dbReference type="GO" id="GO:0015421">
    <property type="term" value="F:ABC-type oligopeptide transporter activity"/>
    <property type="evidence" value="ECO:0007669"/>
    <property type="project" value="TreeGrafter"/>
</dbReference>
<dbReference type="EMBL" id="SUTK01000023">
    <property type="protein sequence ID" value="MBE6501982.1"/>
    <property type="molecule type" value="Genomic_DNA"/>
</dbReference>
<dbReference type="GO" id="GO:0016887">
    <property type="term" value="F:ATP hydrolysis activity"/>
    <property type="evidence" value="ECO:0007669"/>
    <property type="project" value="InterPro"/>
</dbReference>
<dbReference type="PROSITE" id="PS50893">
    <property type="entry name" value="ABC_TRANSPORTER_2"/>
    <property type="match status" value="1"/>
</dbReference>
<evidence type="ECO:0000256" key="2">
    <source>
        <dbReference type="ARBA" id="ARBA00022448"/>
    </source>
</evidence>
<dbReference type="FunFam" id="1.20.1560.10:FF:000011">
    <property type="entry name" value="Multidrug ABC transporter ATP-binding protein"/>
    <property type="match status" value="1"/>
</dbReference>
<evidence type="ECO:0000256" key="6">
    <source>
        <dbReference type="ARBA" id="ARBA00022840"/>
    </source>
</evidence>
<evidence type="ECO:0000256" key="3">
    <source>
        <dbReference type="ARBA" id="ARBA00022475"/>
    </source>
</evidence>
<dbReference type="InterPro" id="IPR027417">
    <property type="entry name" value="P-loop_NTPase"/>
</dbReference>
<accession>A0A8T3V5W0</accession>
<dbReference type="FunFam" id="3.40.50.300:FF:000287">
    <property type="entry name" value="Multidrug ABC transporter ATP-binding protein"/>
    <property type="match status" value="1"/>
</dbReference>
<dbReference type="Pfam" id="PF00664">
    <property type="entry name" value="ABC_membrane"/>
    <property type="match status" value="1"/>
</dbReference>
<keyword evidence="4 9" id="KW-0812">Transmembrane</keyword>
<dbReference type="Gene3D" id="1.20.1560.10">
    <property type="entry name" value="ABC transporter type 1, transmembrane domain"/>
    <property type="match status" value="1"/>
</dbReference>
<feature type="transmembrane region" description="Helical" evidence="9">
    <location>
        <begin position="187"/>
        <end position="204"/>
    </location>
</feature>
<reference evidence="12" key="1">
    <citation type="submission" date="2019-04" db="EMBL/GenBank/DDBJ databases">
        <title>Evolution of Biomass-Degrading Anaerobic Consortia Revealed by Metagenomics.</title>
        <authorList>
            <person name="Peng X."/>
        </authorList>
    </citation>
    <scope>NUCLEOTIDE SEQUENCE</scope>
    <source>
        <strain evidence="12">SIG18</strain>
    </source>
</reference>
<dbReference type="SMART" id="SM00382">
    <property type="entry name" value="AAA"/>
    <property type="match status" value="1"/>
</dbReference>
<proteinExistence type="predicted"/>
<dbReference type="GO" id="GO:0005524">
    <property type="term" value="F:ATP binding"/>
    <property type="evidence" value="ECO:0007669"/>
    <property type="project" value="UniProtKB-KW"/>
</dbReference>
<feature type="transmembrane region" description="Helical" evidence="9">
    <location>
        <begin position="82"/>
        <end position="102"/>
    </location>
</feature>
<evidence type="ECO:0000259" key="11">
    <source>
        <dbReference type="PROSITE" id="PS50929"/>
    </source>
</evidence>
<dbReference type="InterPro" id="IPR003593">
    <property type="entry name" value="AAA+_ATPase"/>
</dbReference>
<gene>
    <name evidence="12" type="ORF">E7Z79_06015</name>
</gene>
<dbReference type="SUPFAM" id="SSF52540">
    <property type="entry name" value="P-loop containing nucleoside triphosphate hydrolases"/>
    <property type="match status" value="1"/>
</dbReference>
<dbReference type="InterPro" id="IPR036640">
    <property type="entry name" value="ABC1_TM_sf"/>
</dbReference>
<dbReference type="CDD" id="cd18547">
    <property type="entry name" value="ABC_6TM_Tm288_like"/>
    <property type="match status" value="1"/>
</dbReference>
<dbReference type="InterPro" id="IPR011527">
    <property type="entry name" value="ABC1_TM_dom"/>
</dbReference>
<feature type="domain" description="ABC transmembrane type-1" evidence="11">
    <location>
        <begin position="36"/>
        <end position="328"/>
    </location>
</feature>
<dbReference type="PROSITE" id="PS00211">
    <property type="entry name" value="ABC_TRANSPORTER_1"/>
    <property type="match status" value="1"/>
</dbReference>
<feature type="transmembrane region" description="Helical" evidence="9">
    <location>
        <begin position="161"/>
        <end position="181"/>
    </location>
</feature>
<evidence type="ECO:0000313" key="12">
    <source>
        <dbReference type="EMBL" id="MBE6501982.1"/>
    </source>
</evidence>
<dbReference type="GO" id="GO:0005886">
    <property type="term" value="C:plasma membrane"/>
    <property type="evidence" value="ECO:0007669"/>
    <property type="project" value="UniProtKB-SubCell"/>
</dbReference>
<dbReference type="SUPFAM" id="SSF90123">
    <property type="entry name" value="ABC transporter transmembrane region"/>
    <property type="match status" value="1"/>
</dbReference>
<evidence type="ECO:0000256" key="9">
    <source>
        <dbReference type="SAM" id="Phobius"/>
    </source>
</evidence>
<evidence type="ECO:0000256" key="7">
    <source>
        <dbReference type="ARBA" id="ARBA00022989"/>
    </source>
</evidence>
<dbReference type="InterPro" id="IPR017871">
    <property type="entry name" value="ABC_transporter-like_CS"/>
</dbReference>
<dbReference type="Gene3D" id="3.40.50.300">
    <property type="entry name" value="P-loop containing nucleotide triphosphate hydrolases"/>
    <property type="match status" value="1"/>
</dbReference>
<comment type="caution">
    <text evidence="12">The sequence shown here is derived from an EMBL/GenBank/DDBJ whole genome shotgun (WGS) entry which is preliminary data.</text>
</comment>
<evidence type="ECO:0000313" key="13">
    <source>
        <dbReference type="Proteomes" id="UP000783037"/>
    </source>
</evidence>
<sequence>MSPRPLKRKPPEKPVDNKKAIKNILSLLKDHKIRLILTVVCAVISTVFTIIAPLLIGRATTIIFDGINNIIHHTGSIDFDTLFHLLTVVVILYVISSVFSYLQSFLLVKVSTKISYDLRERMIDKILHLPMDKVEENKRGDILSRVTNDVDSLQHGITQSFIQLTTAVITLIGVFIMMLTINVWMTLATVILVPIAFLLIRAMTRYSQKYFLKQLVFKGSLNAQIEETFTGHDIIRAFNQEEISMEKFEEDNENWFGHEWKSQFYSSLNGPLMNFISNFTYVVVAVMGAVFVLQRAIAVGDILAFFQYTQSFNRPIQQITRVMSQIQTAMAASERIFEFLEYEDEENPSDKSISEIKEGIEFENVSFGYVPNEKIIKNLSFKVKKGQKIAIIGETGAGKTTIVKLLMRFYEIDSGSIKIDGKDIEEYDKNSLRSLIGMVLQDSWLFSDTISNNIRYGNLDAEESEVIDAARQVYADNFIRQSSDGYESVLNEDTDNISHGQKQLLTIARTILSKKEVLILDEATSSVDTRTEKLIQKAMDKLMEGKTSFIIAHRLSTIRNADRIIVIENGEIIEQGTHEELLALKGYYYNTLNAQLKENLC</sequence>
<keyword evidence="5" id="KW-0547">Nucleotide-binding</keyword>
<evidence type="ECO:0000256" key="4">
    <source>
        <dbReference type="ARBA" id="ARBA00022692"/>
    </source>
</evidence>
<dbReference type="InterPro" id="IPR003439">
    <property type="entry name" value="ABC_transporter-like_ATP-bd"/>
</dbReference>
<dbReference type="InterPro" id="IPR039421">
    <property type="entry name" value="Type_1_exporter"/>
</dbReference>
<name>A0A8T3V5W0_9EURY</name>